<evidence type="ECO:0000313" key="3">
    <source>
        <dbReference type="Proteomes" id="UP001610444"/>
    </source>
</evidence>
<sequence>MHFHDRLDSTRILVIDTLYTPFPPVFLLFFHTYLLVCRGFLCSQSYILSRFLDPLRQFFSMFFISLGSHFFVSVSSTSPLLYCLPLASLANVRWVFLGHLQIRDTSTGTYLALLGLRSCCLFLRLLHRSYEDNSFNPFRWDKDFVLDICTINSKTTRTAAHCIHHVLNRVAYWNTAHIYHSQSMNGYPVLT</sequence>
<protein>
    <recommendedName>
        <fullName evidence="4">Fatty acid desaturase domain-containing protein</fullName>
    </recommendedName>
</protein>
<dbReference type="RefSeq" id="XP_070900140.1">
    <property type="nucleotide sequence ID" value="XM_071049467.1"/>
</dbReference>
<keyword evidence="1" id="KW-1133">Transmembrane helix</keyword>
<evidence type="ECO:0008006" key="4">
    <source>
        <dbReference type="Google" id="ProtNLM"/>
    </source>
</evidence>
<accession>A0ABR4KJE6</accession>
<keyword evidence="3" id="KW-1185">Reference proteome</keyword>
<feature type="transmembrane region" description="Helical" evidence="1">
    <location>
        <begin position="20"/>
        <end position="41"/>
    </location>
</feature>
<gene>
    <name evidence="2" type="ORF">BJX68DRAFT_59524</name>
</gene>
<keyword evidence="1" id="KW-0472">Membrane</keyword>
<dbReference type="GeneID" id="98164631"/>
<proteinExistence type="predicted"/>
<evidence type="ECO:0000313" key="2">
    <source>
        <dbReference type="EMBL" id="KAL2852137.1"/>
    </source>
</evidence>
<keyword evidence="1" id="KW-0812">Transmembrane</keyword>
<comment type="caution">
    <text evidence="2">The sequence shown here is derived from an EMBL/GenBank/DDBJ whole genome shotgun (WGS) entry which is preliminary data.</text>
</comment>
<dbReference type="EMBL" id="JBFXLR010000016">
    <property type="protein sequence ID" value="KAL2852137.1"/>
    <property type="molecule type" value="Genomic_DNA"/>
</dbReference>
<organism evidence="2 3">
    <name type="scientific">Aspergillus pseudodeflectus</name>
    <dbReference type="NCBI Taxonomy" id="176178"/>
    <lineage>
        <taxon>Eukaryota</taxon>
        <taxon>Fungi</taxon>
        <taxon>Dikarya</taxon>
        <taxon>Ascomycota</taxon>
        <taxon>Pezizomycotina</taxon>
        <taxon>Eurotiomycetes</taxon>
        <taxon>Eurotiomycetidae</taxon>
        <taxon>Eurotiales</taxon>
        <taxon>Aspergillaceae</taxon>
        <taxon>Aspergillus</taxon>
        <taxon>Aspergillus subgen. Nidulantes</taxon>
    </lineage>
</organism>
<reference evidence="2 3" key="1">
    <citation type="submission" date="2024-07" db="EMBL/GenBank/DDBJ databases">
        <title>Section-level genome sequencing and comparative genomics of Aspergillus sections Usti and Cavernicolus.</title>
        <authorList>
            <consortium name="Lawrence Berkeley National Laboratory"/>
            <person name="Nybo J.L."/>
            <person name="Vesth T.C."/>
            <person name="Theobald S."/>
            <person name="Frisvad J.C."/>
            <person name="Larsen T.O."/>
            <person name="Kjaerboelling I."/>
            <person name="Rothschild-Mancinelli K."/>
            <person name="Lyhne E.K."/>
            <person name="Kogle M.E."/>
            <person name="Barry K."/>
            <person name="Clum A."/>
            <person name="Na H."/>
            <person name="Ledsgaard L."/>
            <person name="Lin J."/>
            <person name="Lipzen A."/>
            <person name="Kuo A."/>
            <person name="Riley R."/>
            <person name="Mondo S."/>
            <person name="LaButti K."/>
            <person name="Haridas S."/>
            <person name="Pangalinan J."/>
            <person name="Salamov A.A."/>
            <person name="Simmons B.A."/>
            <person name="Magnuson J.K."/>
            <person name="Chen J."/>
            <person name="Drula E."/>
            <person name="Henrissat B."/>
            <person name="Wiebenga A."/>
            <person name="Lubbers R.J."/>
            <person name="Gomes A.C."/>
            <person name="Macurrencykelacurrency M.R."/>
            <person name="Stajich J."/>
            <person name="Grigoriev I.V."/>
            <person name="Mortensen U.H."/>
            <person name="De vries R.P."/>
            <person name="Baker S.E."/>
            <person name="Andersen M.R."/>
        </authorList>
    </citation>
    <scope>NUCLEOTIDE SEQUENCE [LARGE SCALE GENOMIC DNA]</scope>
    <source>
        <strain evidence="2 3">CBS 756.74</strain>
    </source>
</reference>
<evidence type="ECO:0000256" key="1">
    <source>
        <dbReference type="SAM" id="Phobius"/>
    </source>
</evidence>
<name>A0ABR4KJE6_9EURO</name>
<feature type="transmembrane region" description="Helical" evidence="1">
    <location>
        <begin position="62"/>
        <end position="87"/>
    </location>
</feature>
<dbReference type="Proteomes" id="UP001610444">
    <property type="component" value="Unassembled WGS sequence"/>
</dbReference>